<evidence type="ECO:0000313" key="2">
    <source>
        <dbReference type="WBParaSite" id="JU765_v2.g5820.t1"/>
    </source>
</evidence>
<protein>
    <submittedName>
        <fullName evidence="2">Uncharacterized protein</fullName>
    </submittedName>
</protein>
<sequence length="129" mass="14864">MVVNVSLTPPFTKFYSCGFDDCVKIWRKNERRNIFIGEESRDLLSGATRHAVVSYDINTKRCSEAYLDSSMPVSAMDVSADGNLFVAGAEDYVWKFRRDLNHEQIRDRRDLNGLPSQYIMFTIIQRKSA</sequence>
<evidence type="ECO:0000313" key="1">
    <source>
        <dbReference type="Proteomes" id="UP000887576"/>
    </source>
</evidence>
<organism evidence="1 2">
    <name type="scientific">Panagrolaimus sp. JU765</name>
    <dbReference type="NCBI Taxonomy" id="591449"/>
    <lineage>
        <taxon>Eukaryota</taxon>
        <taxon>Metazoa</taxon>
        <taxon>Ecdysozoa</taxon>
        <taxon>Nematoda</taxon>
        <taxon>Chromadorea</taxon>
        <taxon>Rhabditida</taxon>
        <taxon>Tylenchina</taxon>
        <taxon>Panagrolaimomorpha</taxon>
        <taxon>Panagrolaimoidea</taxon>
        <taxon>Panagrolaimidae</taxon>
        <taxon>Panagrolaimus</taxon>
    </lineage>
</organism>
<reference evidence="2" key="1">
    <citation type="submission" date="2022-11" db="UniProtKB">
        <authorList>
            <consortium name="WormBaseParasite"/>
        </authorList>
    </citation>
    <scope>IDENTIFICATION</scope>
</reference>
<name>A0AC34RDP4_9BILA</name>
<proteinExistence type="predicted"/>
<dbReference type="WBParaSite" id="JU765_v2.g5820.t1">
    <property type="protein sequence ID" value="JU765_v2.g5820.t1"/>
    <property type="gene ID" value="JU765_v2.g5820"/>
</dbReference>
<accession>A0AC34RDP4</accession>
<dbReference type="Proteomes" id="UP000887576">
    <property type="component" value="Unplaced"/>
</dbReference>